<feature type="compositionally biased region" description="Basic and acidic residues" evidence="1">
    <location>
        <begin position="115"/>
        <end position="126"/>
    </location>
</feature>
<accession>A0ABQ9VAW2</accession>
<evidence type="ECO:0000313" key="3">
    <source>
        <dbReference type="Proteomes" id="UP001266305"/>
    </source>
</evidence>
<dbReference type="EMBL" id="JASSZA010000007">
    <property type="protein sequence ID" value="KAK2106514.1"/>
    <property type="molecule type" value="Genomic_DNA"/>
</dbReference>
<evidence type="ECO:0000256" key="1">
    <source>
        <dbReference type="SAM" id="MobiDB-lite"/>
    </source>
</evidence>
<feature type="region of interest" description="Disordered" evidence="1">
    <location>
        <begin position="1"/>
        <end position="57"/>
    </location>
</feature>
<reference evidence="2 3" key="1">
    <citation type="submission" date="2023-05" db="EMBL/GenBank/DDBJ databases">
        <title>B98-5 Cell Line De Novo Hybrid Assembly: An Optical Mapping Approach.</title>
        <authorList>
            <person name="Kananen K."/>
            <person name="Auerbach J.A."/>
            <person name="Kautto E."/>
            <person name="Blachly J.S."/>
        </authorList>
    </citation>
    <scope>NUCLEOTIDE SEQUENCE [LARGE SCALE GENOMIC DNA]</scope>
    <source>
        <strain evidence="2">B95-8</strain>
        <tissue evidence="2">Cell line</tissue>
    </source>
</reference>
<protein>
    <submittedName>
        <fullName evidence="2">Uncharacterized protein</fullName>
    </submittedName>
</protein>
<feature type="region of interest" description="Disordered" evidence="1">
    <location>
        <begin position="95"/>
        <end position="190"/>
    </location>
</feature>
<feature type="region of interest" description="Disordered" evidence="1">
    <location>
        <begin position="64"/>
        <end position="83"/>
    </location>
</feature>
<feature type="compositionally biased region" description="Low complexity" evidence="1">
    <location>
        <begin position="73"/>
        <end position="82"/>
    </location>
</feature>
<organism evidence="2 3">
    <name type="scientific">Saguinus oedipus</name>
    <name type="common">Cotton-top tamarin</name>
    <name type="synonym">Oedipomidas oedipus</name>
    <dbReference type="NCBI Taxonomy" id="9490"/>
    <lineage>
        <taxon>Eukaryota</taxon>
        <taxon>Metazoa</taxon>
        <taxon>Chordata</taxon>
        <taxon>Craniata</taxon>
        <taxon>Vertebrata</taxon>
        <taxon>Euteleostomi</taxon>
        <taxon>Mammalia</taxon>
        <taxon>Eutheria</taxon>
        <taxon>Euarchontoglires</taxon>
        <taxon>Primates</taxon>
        <taxon>Haplorrhini</taxon>
        <taxon>Platyrrhini</taxon>
        <taxon>Cebidae</taxon>
        <taxon>Callitrichinae</taxon>
        <taxon>Saguinus</taxon>
    </lineage>
</organism>
<comment type="caution">
    <text evidence="2">The sequence shown here is derived from an EMBL/GenBank/DDBJ whole genome shotgun (WGS) entry which is preliminary data.</text>
</comment>
<keyword evidence="3" id="KW-1185">Reference proteome</keyword>
<gene>
    <name evidence="2" type="ORF">P7K49_016028</name>
</gene>
<name>A0ABQ9VAW2_SAGOE</name>
<sequence length="223" mass="24131">MAIPHTRHTGDREGECDPPPAGGRGAQLTRTASLPLPAPFPRRDSPPSCNPAQPASRLRRRLLWLGREPREPGPGAETAAAPLWEEAKTFYDNLAPKKKPKSVKARHGFAGDGEGLLRERGHKSLEKGPVAPLWEGTQLLSPRKRPAAGADSAPAPPHAGNRGARIALRLQKGPGRALRSRRPKERELLSPGTGIRTLRWGDLGKIALDSALQLRFCSPRSGR</sequence>
<dbReference type="Proteomes" id="UP001266305">
    <property type="component" value="Unassembled WGS sequence"/>
</dbReference>
<proteinExistence type="predicted"/>
<evidence type="ECO:0000313" key="2">
    <source>
        <dbReference type="EMBL" id="KAK2106514.1"/>
    </source>
</evidence>
<feature type="compositionally biased region" description="Basic residues" evidence="1">
    <location>
        <begin position="96"/>
        <end position="107"/>
    </location>
</feature>